<organism evidence="1 2">
    <name type="scientific">Armatimonas rosea</name>
    <dbReference type="NCBI Taxonomy" id="685828"/>
    <lineage>
        <taxon>Bacteria</taxon>
        <taxon>Bacillati</taxon>
        <taxon>Armatimonadota</taxon>
        <taxon>Armatimonadia</taxon>
        <taxon>Armatimonadales</taxon>
        <taxon>Armatimonadaceae</taxon>
        <taxon>Armatimonas</taxon>
    </lineage>
</organism>
<dbReference type="Pfam" id="PF06078">
    <property type="entry name" value="DUF937"/>
    <property type="match status" value="1"/>
</dbReference>
<protein>
    <recommendedName>
        <fullName evidence="3">DUF937 domain-containing protein</fullName>
    </recommendedName>
</protein>
<sequence length="194" mass="19203">MDNLLQGLMGQLGGGAVGQIAEKLGVDEGTAQNGIQAALPILLGALARNAQTEGGAEALHSAISNDHDGSVLENVEGSIAGYQDGPGAAILGHVLGGQSDAISGLVSQQLGGANGGALLQMLAPLVLGYLGQQKQQQGLDVAGLAGMLLGGGGQQQAQPAASGLMGMVGQLLDQNHDGSPVDDIIGLAGRFLKR</sequence>
<accession>A0A7W9W968</accession>
<name>A0A7W9W968_ARMRO</name>
<gene>
    <name evidence="1" type="ORF">HNQ39_005373</name>
</gene>
<reference evidence="1 2" key="1">
    <citation type="submission" date="2020-08" db="EMBL/GenBank/DDBJ databases">
        <title>Genomic Encyclopedia of Type Strains, Phase IV (KMG-IV): sequencing the most valuable type-strain genomes for metagenomic binning, comparative biology and taxonomic classification.</title>
        <authorList>
            <person name="Goeker M."/>
        </authorList>
    </citation>
    <scope>NUCLEOTIDE SEQUENCE [LARGE SCALE GENOMIC DNA]</scope>
    <source>
        <strain evidence="1 2">DSM 23562</strain>
    </source>
</reference>
<keyword evidence="2" id="KW-1185">Reference proteome</keyword>
<dbReference type="EMBL" id="JACHGW010000007">
    <property type="protein sequence ID" value="MBB6053538.1"/>
    <property type="molecule type" value="Genomic_DNA"/>
</dbReference>
<comment type="caution">
    <text evidence="1">The sequence shown here is derived from an EMBL/GenBank/DDBJ whole genome shotgun (WGS) entry which is preliminary data.</text>
</comment>
<dbReference type="Proteomes" id="UP000520814">
    <property type="component" value="Unassembled WGS sequence"/>
</dbReference>
<dbReference type="AlphaFoldDB" id="A0A7W9W968"/>
<evidence type="ECO:0000313" key="2">
    <source>
        <dbReference type="Proteomes" id="UP000520814"/>
    </source>
</evidence>
<dbReference type="RefSeq" id="WP_184203627.1">
    <property type="nucleotide sequence ID" value="NZ_JACHGW010000007.1"/>
</dbReference>
<evidence type="ECO:0008006" key="3">
    <source>
        <dbReference type="Google" id="ProtNLM"/>
    </source>
</evidence>
<evidence type="ECO:0000313" key="1">
    <source>
        <dbReference type="EMBL" id="MBB6053538.1"/>
    </source>
</evidence>
<proteinExistence type="predicted"/>
<dbReference type="InterPro" id="IPR009282">
    <property type="entry name" value="DUF937"/>
</dbReference>